<dbReference type="GO" id="GO:0016020">
    <property type="term" value="C:membrane"/>
    <property type="evidence" value="ECO:0007669"/>
    <property type="project" value="UniProtKB-SubCell"/>
</dbReference>
<feature type="domain" description="TMEM205-like" evidence="7">
    <location>
        <begin position="26"/>
        <end position="142"/>
    </location>
</feature>
<evidence type="ECO:0000256" key="3">
    <source>
        <dbReference type="ARBA" id="ARBA00022989"/>
    </source>
</evidence>
<dbReference type="Pfam" id="PF13664">
    <property type="entry name" value="DUF4149"/>
    <property type="match status" value="1"/>
</dbReference>
<organism evidence="8 9">
    <name type="scientific">Elsinoe ampelina</name>
    <dbReference type="NCBI Taxonomy" id="302913"/>
    <lineage>
        <taxon>Eukaryota</taxon>
        <taxon>Fungi</taxon>
        <taxon>Dikarya</taxon>
        <taxon>Ascomycota</taxon>
        <taxon>Pezizomycotina</taxon>
        <taxon>Dothideomycetes</taxon>
        <taxon>Dothideomycetidae</taxon>
        <taxon>Myriangiales</taxon>
        <taxon>Elsinoaceae</taxon>
        <taxon>Elsinoe</taxon>
    </lineage>
</organism>
<evidence type="ECO:0000256" key="4">
    <source>
        <dbReference type="ARBA" id="ARBA00023136"/>
    </source>
</evidence>
<evidence type="ECO:0000256" key="6">
    <source>
        <dbReference type="SAM" id="Phobius"/>
    </source>
</evidence>
<dbReference type="AlphaFoldDB" id="A0A6A6G9C8"/>
<evidence type="ECO:0000259" key="7">
    <source>
        <dbReference type="Pfam" id="PF13664"/>
    </source>
</evidence>
<evidence type="ECO:0000313" key="9">
    <source>
        <dbReference type="Proteomes" id="UP000799538"/>
    </source>
</evidence>
<proteinExistence type="predicted"/>
<dbReference type="OrthoDB" id="1641132at2759"/>
<dbReference type="InterPro" id="IPR053009">
    <property type="entry name" value="Xanthocillin_Biosynth-Assoc"/>
</dbReference>
<dbReference type="EMBL" id="ML992509">
    <property type="protein sequence ID" value="KAF2222209.1"/>
    <property type="molecule type" value="Genomic_DNA"/>
</dbReference>
<dbReference type="PANTHER" id="PTHR23241">
    <property type="entry name" value="LATE EMBRYOGENESIS ABUNDANT PLANTS LEA-RELATED"/>
    <property type="match status" value="1"/>
</dbReference>
<evidence type="ECO:0000313" key="8">
    <source>
        <dbReference type="EMBL" id="KAF2222209.1"/>
    </source>
</evidence>
<name>A0A6A6G9C8_9PEZI</name>
<dbReference type="PANTHER" id="PTHR23241:SF106">
    <property type="entry name" value="DUF4149 DOMAIN-CONTAINING PROTEIN"/>
    <property type="match status" value="1"/>
</dbReference>
<gene>
    <name evidence="8" type="ORF">BDZ85DRAFT_283316</name>
</gene>
<dbReference type="InterPro" id="IPR025423">
    <property type="entry name" value="TMEM205-like"/>
</dbReference>
<keyword evidence="4 6" id="KW-0472">Membrane</keyword>
<evidence type="ECO:0000256" key="2">
    <source>
        <dbReference type="ARBA" id="ARBA00022692"/>
    </source>
</evidence>
<feature type="transmembrane region" description="Helical" evidence="6">
    <location>
        <begin position="111"/>
        <end position="132"/>
    </location>
</feature>
<evidence type="ECO:0000256" key="5">
    <source>
        <dbReference type="SAM" id="MobiDB-lite"/>
    </source>
</evidence>
<evidence type="ECO:0000256" key="1">
    <source>
        <dbReference type="ARBA" id="ARBA00004370"/>
    </source>
</evidence>
<keyword evidence="2 6" id="KW-0812">Transmembrane</keyword>
<feature type="region of interest" description="Disordered" evidence="5">
    <location>
        <begin position="135"/>
        <end position="158"/>
    </location>
</feature>
<keyword evidence="3 6" id="KW-1133">Transmembrane helix</keyword>
<feature type="compositionally biased region" description="Basic and acidic residues" evidence="5">
    <location>
        <begin position="142"/>
        <end position="152"/>
    </location>
</feature>
<reference evidence="9" key="1">
    <citation type="journal article" date="2020" name="Stud. Mycol.">
        <title>101 Dothideomycetes genomes: A test case for predicting lifestyles and emergence of pathogens.</title>
        <authorList>
            <person name="Haridas S."/>
            <person name="Albert R."/>
            <person name="Binder M."/>
            <person name="Bloem J."/>
            <person name="LaButti K."/>
            <person name="Salamov A."/>
            <person name="Andreopoulos B."/>
            <person name="Baker S."/>
            <person name="Barry K."/>
            <person name="Bills G."/>
            <person name="Bluhm B."/>
            <person name="Cannon C."/>
            <person name="Castanera R."/>
            <person name="Culley D."/>
            <person name="Daum C."/>
            <person name="Ezra D."/>
            <person name="Gonzalez J."/>
            <person name="Henrissat B."/>
            <person name="Kuo A."/>
            <person name="Liang C."/>
            <person name="Lipzen A."/>
            <person name="Lutzoni F."/>
            <person name="Magnuson J."/>
            <person name="Mondo S."/>
            <person name="Nolan M."/>
            <person name="Ohm R."/>
            <person name="Pangilinan J."/>
            <person name="Park H.-J."/>
            <person name="Ramirez L."/>
            <person name="Alfaro M."/>
            <person name="Sun H."/>
            <person name="Tritt A."/>
            <person name="Yoshinaga Y."/>
            <person name="Zwiers L.-H."/>
            <person name="Turgeon B."/>
            <person name="Goodwin S."/>
            <person name="Spatafora J."/>
            <person name="Crous P."/>
            <person name="Grigoriev I."/>
        </authorList>
    </citation>
    <scope>NUCLEOTIDE SEQUENCE [LARGE SCALE GENOMIC DNA]</scope>
    <source>
        <strain evidence="9">CECT 20119</strain>
    </source>
</reference>
<comment type="subcellular location">
    <subcellularLocation>
        <location evidence="1">Membrane</location>
    </subcellularLocation>
</comment>
<dbReference type="Proteomes" id="UP000799538">
    <property type="component" value="Unassembled WGS sequence"/>
</dbReference>
<keyword evidence="9" id="KW-1185">Reference proteome</keyword>
<feature type="transmembrane region" description="Helical" evidence="6">
    <location>
        <begin position="61"/>
        <end position="80"/>
    </location>
</feature>
<feature type="transmembrane region" description="Helical" evidence="6">
    <location>
        <begin position="168"/>
        <end position="191"/>
    </location>
</feature>
<sequence length="197" mass="21313">MSTSSSHFSKGSGLIAWDFKAFHIISYGTFLGATFFQSFIAGPVAFKTLPRPMFSRLQQTTFPVFFWLQTILSALTILTYPGETQVAAAGHSLRSNAGPSGLLADSNVLPVTLPLAAMLITSVANLAVLGPVTTKTMKQRHHQETRDGKKSYDAGPHSPEMQRLNKKFGILHGVSSLSNLIGWGGAMWYGLVLASRL</sequence>
<accession>A0A6A6G9C8</accession>
<feature type="transmembrane region" description="Helical" evidence="6">
    <location>
        <begin position="24"/>
        <end position="49"/>
    </location>
</feature>
<protein>
    <recommendedName>
        <fullName evidence="7">TMEM205-like domain-containing protein</fullName>
    </recommendedName>
</protein>